<organism evidence="13 14">
    <name type="scientific">Alkalicoccus urumqiensis</name>
    <name type="common">Bacillus urumqiensis</name>
    <dbReference type="NCBI Taxonomy" id="1548213"/>
    <lineage>
        <taxon>Bacteria</taxon>
        <taxon>Bacillati</taxon>
        <taxon>Bacillota</taxon>
        <taxon>Bacilli</taxon>
        <taxon>Bacillales</taxon>
        <taxon>Bacillaceae</taxon>
        <taxon>Alkalicoccus</taxon>
    </lineage>
</organism>
<dbReference type="OrthoDB" id="9803913at2"/>
<evidence type="ECO:0000259" key="12">
    <source>
        <dbReference type="PROSITE" id="PS51194"/>
    </source>
</evidence>
<dbReference type="PROSITE" id="PS51192">
    <property type="entry name" value="HELICASE_ATP_BIND_1"/>
    <property type="match status" value="1"/>
</dbReference>
<dbReference type="PANTHER" id="PTHR11472:SF34">
    <property type="entry name" value="REGULATOR OF TELOMERE ELONGATION HELICASE 1"/>
    <property type="match status" value="1"/>
</dbReference>
<keyword evidence="2 8" id="KW-0540">Nuclease</keyword>
<dbReference type="AlphaFoldDB" id="A0A2P6MKR8"/>
<evidence type="ECO:0000256" key="5">
    <source>
        <dbReference type="ARBA" id="ARBA00022839"/>
    </source>
</evidence>
<dbReference type="NCBIfam" id="TIGR01407">
    <property type="entry name" value="dinG_rel"/>
    <property type="match status" value="1"/>
</dbReference>
<dbReference type="GO" id="GO:0043139">
    <property type="term" value="F:5'-3' DNA helicase activity"/>
    <property type="evidence" value="ECO:0007669"/>
    <property type="project" value="UniProtKB-EC"/>
</dbReference>
<keyword evidence="3 8" id="KW-0547">Nucleotide-binding</keyword>
<dbReference type="GO" id="GO:0016887">
    <property type="term" value="F:ATP hydrolysis activity"/>
    <property type="evidence" value="ECO:0007669"/>
    <property type="project" value="RHEA"/>
</dbReference>
<dbReference type="EC" id="3.1.-.-" evidence="8 9"/>
<dbReference type="EMBL" id="PVNS01000002">
    <property type="protein sequence ID" value="PRO66843.1"/>
    <property type="molecule type" value="Genomic_DNA"/>
</dbReference>
<evidence type="ECO:0000256" key="4">
    <source>
        <dbReference type="ARBA" id="ARBA00022801"/>
    </source>
</evidence>
<dbReference type="InterPro" id="IPR011545">
    <property type="entry name" value="DEAD/DEAH_box_helicase_dom"/>
</dbReference>
<dbReference type="InterPro" id="IPR006310">
    <property type="entry name" value="DinG"/>
</dbReference>
<dbReference type="HAMAP" id="MF_02206">
    <property type="entry name" value="DinG_exonucl"/>
    <property type="match status" value="1"/>
</dbReference>
<dbReference type="SUPFAM" id="SSF52540">
    <property type="entry name" value="P-loop containing nucleoside triphosphate hydrolases"/>
    <property type="match status" value="1"/>
</dbReference>
<dbReference type="InterPro" id="IPR014001">
    <property type="entry name" value="Helicase_ATP-bd"/>
</dbReference>
<dbReference type="InterPro" id="IPR001650">
    <property type="entry name" value="Helicase_C-like"/>
</dbReference>
<protein>
    <recommendedName>
        <fullName evidence="8 9">3'-5' exonuclease DinG</fullName>
        <ecNumber evidence="8 9">3.1.-.-</ecNumber>
    </recommendedName>
</protein>
<dbReference type="PROSITE" id="PS51194">
    <property type="entry name" value="HELICASE_CTER"/>
    <property type="match status" value="1"/>
</dbReference>
<accession>A0A2P6MKR8</accession>
<dbReference type="FunFam" id="3.40.50.300:FF:000437">
    <property type="entry name" value="ATP-dependent DNA helicase DinG"/>
    <property type="match status" value="1"/>
</dbReference>
<dbReference type="SMART" id="SM00487">
    <property type="entry name" value="DEXDc"/>
    <property type="match status" value="1"/>
</dbReference>
<sequence length="899" mass="101727">MTRFVVLDLETTGMSFSEGDRILEIAYCVMENDTVIRRFQSHVQTEKEIPPFVQQLTQIEQKDVAGAPAFEELAPEILSDLDGAWFVAHNVDFDLSFLNEALEDAGYSPFSGPVLDTVELSRIFFPTAESFRLQNLADMFSIVHDNPHQALSDAEASASILLKIMEKGRSLPPASLHRLLYLQQAWKSDMGALLGEWLEHAEVPDGVEEYRGTAVRVNEEIKEAAEACGTDPSAYLTSEVLASVHPSMVERTAQQNMSLFVQNILNDGHIGIAEAGTGTGKTLAYLLPAVLTSLSEEKRVLVSTETIQLQEQILYKEIPVVETLLNRQVRASLMKGRSHYLCLQKLEHMLSSQAEKTYDQQLSLSQIIVWLTQTASGDLEEVNAASGERFMYELVSEPGSCSSPDCPWFSRCFYQRARKKARHSDIIITNHAMLLTDISTSVLPSYQHIIVDEAHHLQKTASRQFAERMSYADAARPINEWLQKPDPILPDFWKDRLTGLKDDWNDLFMTLYDFSRKSSAQNDMGEWSTVIDHEKKAFAKVEDAAVRLREAYRQLTYMMESEEITSQETGVSSLMEEIGRCIDKAGSLLLRPADSHVYWMERANRGPKQALTVYSSPVDVADLLADYFFAKKKHVVLTSATLAVNQSFSFVMEQLGMEDFEVKQMQAESPFDWENQAAILLPQDIPPVKEEEAYVEKLAEAVVRISSASKGKMLVLFTSYAMLKKTYRRLQEMLDDTYLVIGQGVQSKSRTKLIKLFQQFDQSILLGTSSFWEGVDIPGEDLSVLLMARLPFAPPSDPVYRAKAGRLEEEGKSPFMKLALPEAILRFRQGFGRLIRTEKDKGVVIVMDRRIEKARYGKQFLRSLPGASVERGTLEEMADFTEKWLYRSREETKHEDAHR</sequence>
<comment type="cofactor">
    <cofactor evidence="1">
        <name>[4Fe-4S] cluster</name>
        <dbReference type="ChEBI" id="CHEBI:49883"/>
    </cofactor>
</comment>
<comment type="similarity">
    <text evidence="8 9">Belongs to the helicase family. DinG subfamily. Type 2 sub-subfamily.</text>
</comment>
<dbReference type="InterPro" id="IPR027417">
    <property type="entry name" value="P-loop_NTPase"/>
</dbReference>
<dbReference type="PROSITE" id="PS51193">
    <property type="entry name" value="HELICASE_ATP_BIND_2"/>
    <property type="match status" value="1"/>
</dbReference>
<feature type="binding site" evidence="8">
    <location>
        <begin position="275"/>
        <end position="282"/>
    </location>
    <ligand>
        <name>ATP</name>
        <dbReference type="ChEBI" id="CHEBI:30616"/>
    </ligand>
</feature>
<dbReference type="InterPro" id="IPR045028">
    <property type="entry name" value="DinG/Rad3-like"/>
</dbReference>
<feature type="domain" description="Helicase ATP-binding" evidence="11">
    <location>
        <begin position="240"/>
        <end position="503"/>
    </location>
</feature>
<name>A0A2P6MKR8_ALKUR</name>
<dbReference type="GO" id="GO:0008408">
    <property type="term" value="F:3'-5' exonuclease activity"/>
    <property type="evidence" value="ECO:0007669"/>
    <property type="project" value="UniProtKB-UniRule"/>
</dbReference>
<keyword evidence="13" id="KW-0347">Helicase</keyword>
<evidence type="ECO:0000256" key="7">
    <source>
        <dbReference type="ARBA" id="ARBA00048954"/>
    </source>
</evidence>
<gene>
    <name evidence="8 9" type="primary">dinG</name>
    <name evidence="13" type="ORF">C6I21_02660</name>
</gene>
<dbReference type="GO" id="GO:0005524">
    <property type="term" value="F:ATP binding"/>
    <property type="evidence" value="ECO:0007669"/>
    <property type="project" value="UniProtKB-UniRule"/>
</dbReference>
<dbReference type="Proteomes" id="UP000243650">
    <property type="component" value="Unassembled WGS sequence"/>
</dbReference>
<dbReference type="SMART" id="SM00491">
    <property type="entry name" value="HELICc2"/>
    <property type="match status" value="1"/>
</dbReference>
<keyword evidence="5 8" id="KW-0269">Exonuclease</keyword>
<dbReference type="InterPro" id="IPR006555">
    <property type="entry name" value="ATP-dep_Helicase_C"/>
</dbReference>
<dbReference type="GO" id="GO:0003676">
    <property type="term" value="F:nucleic acid binding"/>
    <property type="evidence" value="ECO:0007669"/>
    <property type="project" value="InterPro"/>
</dbReference>
<feature type="short sequence motif" description="DEAH box" evidence="8">
    <location>
        <begin position="452"/>
        <end position="455"/>
    </location>
</feature>
<dbReference type="SUPFAM" id="SSF53098">
    <property type="entry name" value="Ribonuclease H-like"/>
    <property type="match status" value="1"/>
</dbReference>
<keyword evidence="4 8" id="KW-0378">Hydrolase</keyword>
<evidence type="ECO:0000259" key="10">
    <source>
        <dbReference type="PROSITE" id="PS51192"/>
    </source>
</evidence>
<evidence type="ECO:0000313" key="14">
    <source>
        <dbReference type="Proteomes" id="UP000243650"/>
    </source>
</evidence>
<evidence type="ECO:0000256" key="6">
    <source>
        <dbReference type="ARBA" id="ARBA00022840"/>
    </source>
</evidence>
<dbReference type="Pfam" id="PF00270">
    <property type="entry name" value="DEAD"/>
    <property type="match status" value="1"/>
</dbReference>
<keyword evidence="6 8" id="KW-0067">ATP-binding</keyword>
<dbReference type="NCBIfam" id="NF005981">
    <property type="entry name" value="PRK08074.1"/>
    <property type="match status" value="1"/>
</dbReference>
<dbReference type="Gene3D" id="3.30.420.10">
    <property type="entry name" value="Ribonuclease H-like superfamily/Ribonuclease H"/>
    <property type="match status" value="1"/>
</dbReference>
<dbReference type="InterPro" id="IPR012337">
    <property type="entry name" value="RNaseH-like_sf"/>
</dbReference>
<evidence type="ECO:0000256" key="1">
    <source>
        <dbReference type="ARBA" id="ARBA00001966"/>
    </source>
</evidence>
<evidence type="ECO:0000256" key="8">
    <source>
        <dbReference type="HAMAP-Rule" id="MF_02206"/>
    </source>
</evidence>
<dbReference type="GO" id="GO:0006139">
    <property type="term" value="P:nucleobase-containing compound metabolic process"/>
    <property type="evidence" value="ECO:0007669"/>
    <property type="project" value="InterPro"/>
</dbReference>
<feature type="domain" description="Helicase ATP-binding" evidence="10">
    <location>
        <begin position="262"/>
        <end position="510"/>
    </location>
</feature>
<dbReference type="InterPro" id="IPR014013">
    <property type="entry name" value="Helic_SF1/SF2_ATP-bd_DinG/Rad3"/>
</dbReference>
<evidence type="ECO:0000256" key="9">
    <source>
        <dbReference type="RuleBase" id="RU364106"/>
    </source>
</evidence>
<proteinExistence type="inferred from homology"/>
<feature type="domain" description="Helicase C-terminal" evidence="12">
    <location>
        <begin position="697"/>
        <end position="851"/>
    </location>
</feature>
<dbReference type="Pfam" id="PF13307">
    <property type="entry name" value="Helicase_C_2"/>
    <property type="match status" value="1"/>
</dbReference>
<dbReference type="CDD" id="cd06127">
    <property type="entry name" value="DEDDh"/>
    <property type="match status" value="1"/>
</dbReference>
<evidence type="ECO:0000256" key="3">
    <source>
        <dbReference type="ARBA" id="ARBA00022741"/>
    </source>
</evidence>
<dbReference type="PANTHER" id="PTHR11472">
    <property type="entry name" value="DNA REPAIR DEAD HELICASE RAD3/XP-D SUBFAMILY MEMBER"/>
    <property type="match status" value="1"/>
</dbReference>
<dbReference type="InterPro" id="IPR013520">
    <property type="entry name" value="Ribonucl_H"/>
</dbReference>
<evidence type="ECO:0000313" key="13">
    <source>
        <dbReference type="EMBL" id="PRO66843.1"/>
    </source>
</evidence>
<dbReference type="Gene3D" id="3.40.50.300">
    <property type="entry name" value="P-loop containing nucleotide triphosphate hydrolases"/>
    <property type="match status" value="2"/>
</dbReference>
<comment type="caution">
    <text evidence="13">The sequence shown here is derived from an EMBL/GenBank/DDBJ whole genome shotgun (WGS) entry which is preliminary data.</text>
</comment>
<evidence type="ECO:0000259" key="11">
    <source>
        <dbReference type="PROSITE" id="PS51193"/>
    </source>
</evidence>
<dbReference type="FunFam" id="3.30.420.10:FF:000045">
    <property type="entry name" value="3'-5' exonuclease DinG"/>
    <property type="match status" value="1"/>
</dbReference>
<dbReference type="InterPro" id="IPR036397">
    <property type="entry name" value="RNaseH_sf"/>
</dbReference>
<evidence type="ECO:0000256" key="2">
    <source>
        <dbReference type="ARBA" id="ARBA00022722"/>
    </source>
</evidence>
<dbReference type="SMART" id="SM00479">
    <property type="entry name" value="EXOIII"/>
    <property type="match status" value="1"/>
</dbReference>
<comment type="catalytic activity">
    <reaction evidence="7">
        <text>ATP + H2O = ADP + phosphate + H(+)</text>
        <dbReference type="Rhea" id="RHEA:13065"/>
        <dbReference type="ChEBI" id="CHEBI:15377"/>
        <dbReference type="ChEBI" id="CHEBI:15378"/>
        <dbReference type="ChEBI" id="CHEBI:30616"/>
        <dbReference type="ChEBI" id="CHEBI:43474"/>
        <dbReference type="ChEBI" id="CHEBI:456216"/>
        <dbReference type="EC" id="5.6.2.3"/>
    </reaction>
</comment>
<reference evidence="13 14" key="1">
    <citation type="submission" date="2018-03" db="EMBL/GenBank/DDBJ databases">
        <title>Bacillus urumqiensis sp. nov., a moderately haloalkaliphilic bacterium isolated from a salt lake.</title>
        <authorList>
            <person name="Zhao B."/>
            <person name="Liao Z."/>
        </authorList>
    </citation>
    <scope>NUCLEOTIDE SEQUENCE [LARGE SCALE GENOMIC DNA]</scope>
    <source>
        <strain evidence="13 14">BZ-SZ-XJ18</strain>
    </source>
</reference>
<comment type="function">
    <text evidence="8 9">3'-5' exonuclease.</text>
</comment>
<dbReference type="Pfam" id="PF00929">
    <property type="entry name" value="RNase_T"/>
    <property type="match status" value="1"/>
</dbReference>
<dbReference type="RefSeq" id="WP_105957879.1">
    <property type="nucleotide sequence ID" value="NZ_PVNS01000002.1"/>
</dbReference>
<keyword evidence="14" id="KW-1185">Reference proteome</keyword>